<keyword evidence="2" id="KW-0677">Repeat</keyword>
<name>A0AAN9R6J8_PHACN</name>
<dbReference type="PROSITE" id="PS51473">
    <property type="entry name" value="GNK2"/>
    <property type="match status" value="1"/>
</dbReference>
<keyword evidence="5" id="KW-1185">Reference proteome</keyword>
<dbReference type="Proteomes" id="UP001374584">
    <property type="component" value="Unassembled WGS sequence"/>
</dbReference>
<dbReference type="Gene3D" id="3.30.430.20">
    <property type="entry name" value="Gnk2 domain, C-X8-C-X2-C motif"/>
    <property type="match status" value="1"/>
</dbReference>
<dbReference type="Pfam" id="PF01657">
    <property type="entry name" value="Stress-antifung"/>
    <property type="match status" value="1"/>
</dbReference>
<evidence type="ECO:0000313" key="5">
    <source>
        <dbReference type="Proteomes" id="UP001374584"/>
    </source>
</evidence>
<evidence type="ECO:0000256" key="2">
    <source>
        <dbReference type="ARBA" id="ARBA00022737"/>
    </source>
</evidence>
<reference evidence="4 5" key="1">
    <citation type="submission" date="2024-01" db="EMBL/GenBank/DDBJ databases">
        <title>The genomes of 5 underutilized Papilionoideae crops provide insights into root nodulation and disease resistanc.</title>
        <authorList>
            <person name="Jiang F."/>
        </authorList>
    </citation>
    <scope>NUCLEOTIDE SEQUENCE [LARGE SCALE GENOMIC DNA]</scope>
    <source>
        <strain evidence="4">JINMINGXINNONG_FW02</strain>
        <tissue evidence="4">Leaves</tissue>
    </source>
</reference>
<organism evidence="4 5">
    <name type="scientific">Phaseolus coccineus</name>
    <name type="common">Scarlet runner bean</name>
    <name type="synonym">Phaseolus multiflorus</name>
    <dbReference type="NCBI Taxonomy" id="3886"/>
    <lineage>
        <taxon>Eukaryota</taxon>
        <taxon>Viridiplantae</taxon>
        <taxon>Streptophyta</taxon>
        <taxon>Embryophyta</taxon>
        <taxon>Tracheophyta</taxon>
        <taxon>Spermatophyta</taxon>
        <taxon>Magnoliopsida</taxon>
        <taxon>eudicotyledons</taxon>
        <taxon>Gunneridae</taxon>
        <taxon>Pentapetalae</taxon>
        <taxon>rosids</taxon>
        <taxon>fabids</taxon>
        <taxon>Fabales</taxon>
        <taxon>Fabaceae</taxon>
        <taxon>Papilionoideae</taxon>
        <taxon>50 kb inversion clade</taxon>
        <taxon>NPAAA clade</taxon>
        <taxon>indigoferoid/millettioid clade</taxon>
        <taxon>Phaseoleae</taxon>
        <taxon>Phaseolus</taxon>
    </lineage>
</organism>
<dbReference type="InterPro" id="IPR002902">
    <property type="entry name" value="GNK2"/>
</dbReference>
<gene>
    <name evidence="4" type="ORF">VNO80_12794</name>
</gene>
<evidence type="ECO:0000259" key="3">
    <source>
        <dbReference type="PROSITE" id="PS51473"/>
    </source>
</evidence>
<comment type="caution">
    <text evidence="4">The sequence shown here is derived from an EMBL/GenBank/DDBJ whole genome shotgun (WGS) entry which is preliminary data.</text>
</comment>
<dbReference type="AlphaFoldDB" id="A0AAN9R6J8"/>
<dbReference type="CDD" id="cd23509">
    <property type="entry name" value="Gnk2-like"/>
    <property type="match status" value="1"/>
</dbReference>
<sequence length="124" mass="13893">MRPQCIPPNILRVQFVSRGCNLVHPLHASLFQLLFLLPSGKSPTFQMLNATSPFGPAPEQGFFTYTLSNLLANLAKDTQDSDERYLIKSSKLNDLQTLYALSQCTQDLSSDDCRGCLEDIIRNK</sequence>
<accession>A0AAN9R6J8</accession>
<dbReference type="InterPro" id="IPR038408">
    <property type="entry name" value="GNK2_sf"/>
</dbReference>
<protein>
    <recommendedName>
        <fullName evidence="3">Gnk2-homologous domain-containing protein</fullName>
    </recommendedName>
</protein>
<evidence type="ECO:0000256" key="1">
    <source>
        <dbReference type="ARBA" id="ARBA00022729"/>
    </source>
</evidence>
<dbReference type="EMBL" id="JAYMYR010000005">
    <property type="protein sequence ID" value="KAK7364265.1"/>
    <property type="molecule type" value="Genomic_DNA"/>
</dbReference>
<evidence type="ECO:0000313" key="4">
    <source>
        <dbReference type="EMBL" id="KAK7364265.1"/>
    </source>
</evidence>
<keyword evidence="1" id="KW-0732">Signal</keyword>
<feature type="domain" description="Gnk2-homologous" evidence="3">
    <location>
        <begin position="45"/>
        <end position="124"/>
    </location>
</feature>
<proteinExistence type="predicted"/>